<keyword evidence="3 5" id="KW-1133">Transmembrane helix</keyword>
<protein>
    <submittedName>
        <fullName evidence="7">NfeD family protein</fullName>
    </submittedName>
</protein>
<dbReference type="PANTHER" id="PTHR33507">
    <property type="entry name" value="INNER MEMBRANE PROTEIN YBBJ"/>
    <property type="match status" value="1"/>
</dbReference>
<organism evidence="7 8">
    <name type="scientific">Aquilutibacter rugosus</name>
    <dbReference type="NCBI Taxonomy" id="3115820"/>
    <lineage>
        <taxon>Bacteria</taxon>
        <taxon>Pseudomonadati</taxon>
        <taxon>Pseudomonadota</taxon>
        <taxon>Gammaproteobacteria</taxon>
        <taxon>Lysobacterales</taxon>
        <taxon>Lysobacteraceae</taxon>
        <taxon>Aquilutibacter</taxon>
    </lineage>
</organism>
<evidence type="ECO:0000256" key="4">
    <source>
        <dbReference type="ARBA" id="ARBA00023136"/>
    </source>
</evidence>
<dbReference type="InterPro" id="IPR012340">
    <property type="entry name" value="NA-bd_OB-fold"/>
</dbReference>
<comment type="subcellular location">
    <subcellularLocation>
        <location evidence="1">Membrane</location>
        <topology evidence="1">Multi-pass membrane protein</topology>
    </subcellularLocation>
</comment>
<gene>
    <name evidence="7" type="ORF">V3390_04730</name>
</gene>
<keyword evidence="4 5" id="KW-0472">Membrane</keyword>
<evidence type="ECO:0000256" key="2">
    <source>
        <dbReference type="ARBA" id="ARBA00022692"/>
    </source>
</evidence>
<accession>A0ABU7V003</accession>
<proteinExistence type="predicted"/>
<feature type="transmembrane region" description="Helical" evidence="5">
    <location>
        <begin position="12"/>
        <end position="45"/>
    </location>
</feature>
<comment type="caution">
    <text evidence="7">The sequence shown here is derived from an EMBL/GenBank/DDBJ whole genome shotgun (WGS) entry which is preliminary data.</text>
</comment>
<feature type="domain" description="NfeD-like C-terminal" evidence="6">
    <location>
        <begin position="89"/>
        <end position="146"/>
    </location>
</feature>
<evidence type="ECO:0000256" key="5">
    <source>
        <dbReference type="SAM" id="Phobius"/>
    </source>
</evidence>
<evidence type="ECO:0000259" key="6">
    <source>
        <dbReference type="Pfam" id="PF01957"/>
    </source>
</evidence>
<evidence type="ECO:0000313" key="8">
    <source>
        <dbReference type="Proteomes" id="UP001356170"/>
    </source>
</evidence>
<dbReference type="Gene3D" id="2.40.50.140">
    <property type="entry name" value="Nucleic acid-binding proteins"/>
    <property type="match status" value="1"/>
</dbReference>
<dbReference type="PANTHER" id="PTHR33507:SF3">
    <property type="entry name" value="INNER MEMBRANE PROTEIN YBBJ"/>
    <property type="match status" value="1"/>
</dbReference>
<dbReference type="EMBL" id="JAZHBO010000001">
    <property type="protein sequence ID" value="MEF2155538.1"/>
    <property type="molecule type" value="Genomic_DNA"/>
</dbReference>
<sequence length="148" mass="16043">MDLNWVAVSWGVLSLVLIVAEILVPGAFLLWLGLAAGVLFLVTLLMPALPILAQIVLFAVFSVVFIQIYRTKYRGRTRNSDNPLLNRRADQLIGNSYVLETAVVQGRGTVRVGDAIWTVRADQDLPAGSTVRVVAVTDGMNLAVEPVA</sequence>
<name>A0ABU7V003_9GAMM</name>
<evidence type="ECO:0000256" key="1">
    <source>
        <dbReference type="ARBA" id="ARBA00004141"/>
    </source>
</evidence>
<dbReference type="InterPro" id="IPR002810">
    <property type="entry name" value="NfeD-like_C"/>
</dbReference>
<evidence type="ECO:0000256" key="3">
    <source>
        <dbReference type="ARBA" id="ARBA00022989"/>
    </source>
</evidence>
<keyword evidence="2 5" id="KW-0812">Transmembrane</keyword>
<dbReference type="SUPFAM" id="SSF141322">
    <property type="entry name" value="NfeD domain-like"/>
    <property type="match status" value="1"/>
</dbReference>
<dbReference type="InterPro" id="IPR052165">
    <property type="entry name" value="Membrane_assoc_protease"/>
</dbReference>
<dbReference type="Pfam" id="PF01957">
    <property type="entry name" value="NfeD"/>
    <property type="match status" value="1"/>
</dbReference>
<evidence type="ECO:0000313" key="7">
    <source>
        <dbReference type="EMBL" id="MEF2155538.1"/>
    </source>
</evidence>
<feature type="transmembrane region" description="Helical" evidence="5">
    <location>
        <begin position="51"/>
        <end position="69"/>
    </location>
</feature>
<reference evidence="7 8" key="1">
    <citation type="submission" date="2024-01" db="EMBL/GenBank/DDBJ databases">
        <title>Novel species of the genus Luteimonas isolated from rivers.</title>
        <authorList>
            <person name="Lu H."/>
        </authorList>
    </citation>
    <scope>NUCLEOTIDE SEQUENCE [LARGE SCALE GENOMIC DNA]</scope>
    <source>
        <strain evidence="7 8">FXH3W</strain>
    </source>
</reference>
<keyword evidence="8" id="KW-1185">Reference proteome</keyword>
<dbReference type="Proteomes" id="UP001356170">
    <property type="component" value="Unassembled WGS sequence"/>
</dbReference>